<evidence type="ECO:0000256" key="1">
    <source>
        <dbReference type="ARBA" id="ARBA00012121"/>
    </source>
</evidence>
<dbReference type="GO" id="GO:0004781">
    <property type="term" value="F:sulfate adenylyltransferase (ATP) activity"/>
    <property type="evidence" value="ECO:0007669"/>
    <property type="project" value="InterPro"/>
</dbReference>
<dbReference type="Gene3D" id="3.10.400.10">
    <property type="entry name" value="Sulfate adenylyltransferase"/>
    <property type="match status" value="1"/>
</dbReference>
<protein>
    <recommendedName>
        <fullName evidence="1">adenylyl-sulfate kinase</fullName>
        <ecNumber evidence="1">2.7.1.25</ecNumber>
    </recommendedName>
</protein>
<dbReference type="Pfam" id="PF01583">
    <property type="entry name" value="APS_kinase"/>
    <property type="match status" value="1"/>
</dbReference>
<dbReference type="CDD" id="cd02027">
    <property type="entry name" value="APSK"/>
    <property type="match status" value="1"/>
</dbReference>
<dbReference type="InterPro" id="IPR050512">
    <property type="entry name" value="Sulf_AdTrans/APS_kinase"/>
</dbReference>
<keyword evidence="2" id="KW-0808">Transferase</keyword>
<dbReference type="InterPro" id="IPR059117">
    <property type="entry name" value="APS_kinase_dom"/>
</dbReference>
<accession>A0A6C0HGS4</accession>
<keyword evidence="4" id="KW-0067">ATP-binding</keyword>
<dbReference type="InterPro" id="IPR027417">
    <property type="entry name" value="P-loop_NTPase"/>
</dbReference>
<dbReference type="SUPFAM" id="SSF52540">
    <property type="entry name" value="P-loop containing nucleoside triphosphate hydrolases"/>
    <property type="match status" value="1"/>
</dbReference>
<dbReference type="EMBL" id="MN739948">
    <property type="protein sequence ID" value="QHT79345.1"/>
    <property type="molecule type" value="Genomic_DNA"/>
</dbReference>
<dbReference type="GO" id="GO:0010134">
    <property type="term" value="P:sulfate assimilation via adenylyl sulfate reduction"/>
    <property type="evidence" value="ECO:0007669"/>
    <property type="project" value="TreeGrafter"/>
</dbReference>
<evidence type="ECO:0000259" key="5">
    <source>
        <dbReference type="Pfam" id="PF01583"/>
    </source>
</evidence>
<dbReference type="AlphaFoldDB" id="A0A6C0HGS4"/>
<dbReference type="Pfam" id="PF01747">
    <property type="entry name" value="ATP-sulfurylase"/>
    <property type="match status" value="1"/>
</dbReference>
<sequence length="511" mass="57621">MTKVLDEREKCDLECLFNGSFAPLTEYMNQDEYRKCLDDPASYPIPIVCAVESEVQVGSLLTLKDVTGLVHAILDVRECWKPDLEAEWQAVFGCTDDTHPYIKYQKTKGKWYVSGRLVKQTPITHLSFQEYRRTPAEVRQLGSFIGFQTRNPLHRSHIELIRKSAVDLPVLLHPVEGVTQECDIPFPVRMACYKQTLKYLGNATLSILTLSMRMAGPREAVWHATIRKNYGCTHFIVGRDHAGPSYKKKDGSSFYGPLDAQLLAKSLEDSIGIKIVTSEEVVYCEDVQQYKTLSESAGHTVKNISGTKFRSMLESGESVPEWYSYPEVLEPLKEFYTRPKGHCFYFVGLSGSGKSTLANAFKGKLAEVFPSREVTLLDADEIRTNLSKGLGFSKEDRSTNVRRIGYVASEIVRHGGLVLVANIAPYEADREYNRQLISKYGKYTEIFVDTPIDVCEERDVKGLYKQARAGTLKGFTGISDPFERPTKSVVLTPLDLSEMIKNTNKLLLETI</sequence>
<dbReference type="Pfam" id="PF14306">
    <property type="entry name" value="PUA_2"/>
    <property type="match status" value="1"/>
</dbReference>
<dbReference type="InterPro" id="IPR002891">
    <property type="entry name" value="APS"/>
</dbReference>
<dbReference type="GO" id="GO:0019379">
    <property type="term" value="P:sulfate assimilation, phosphoadenylyl sulfate reduction by phosphoadenylyl-sulfate reductase (thioredoxin)"/>
    <property type="evidence" value="ECO:0007669"/>
    <property type="project" value="TreeGrafter"/>
</dbReference>
<reference evidence="8" key="1">
    <citation type="journal article" date="2020" name="Nature">
        <title>Giant virus diversity and host interactions through global metagenomics.</title>
        <authorList>
            <person name="Schulz F."/>
            <person name="Roux S."/>
            <person name="Paez-Espino D."/>
            <person name="Jungbluth S."/>
            <person name="Walsh D.A."/>
            <person name="Denef V.J."/>
            <person name="McMahon K.D."/>
            <person name="Konstantinidis K.T."/>
            <person name="Eloe-Fadrosh E.A."/>
            <person name="Kyrpides N.C."/>
            <person name="Woyke T."/>
        </authorList>
    </citation>
    <scope>NUCLEOTIDE SEQUENCE</scope>
    <source>
        <strain evidence="8">GVMAG-M-3300023179-99</strain>
    </source>
</reference>
<dbReference type="EC" id="2.7.1.25" evidence="1"/>
<dbReference type="Gene3D" id="3.40.50.300">
    <property type="entry name" value="P-loop containing nucleotide triphosphate hydrolases"/>
    <property type="match status" value="1"/>
</dbReference>
<dbReference type="InterPro" id="IPR025980">
    <property type="entry name" value="ATP-Sase_PUA-like_dom"/>
</dbReference>
<dbReference type="NCBIfam" id="TIGR00455">
    <property type="entry name" value="apsK"/>
    <property type="match status" value="1"/>
</dbReference>
<dbReference type="Gene3D" id="3.40.50.620">
    <property type="entry name" value="HUPs"/>
    <property type="match status" value="1"/>
</dbReference>
<evidence type="ECO:0000256" key="2">
    <source>
        <dbReference type="ARBA" id="ARBA00022679"/>
    </source>
</evidence>
<dbReference type="SUPFAM" id="SSF88697">
    <property type="entry name" value="PUA domain-like"/>
    <property type="match status" value="1"/>
</dbReference>
<evidence type="ECO:0000256" key="3">
    <source>
        <dbReference type="ARBA" id="ARBA00022741"/>
    </source>
</evidence>
<name>A0A6C0HGS4_9ZZZZ</name>
<dbReference type="SUPFAM" id="SSF52374">
    <property type="entry name" value="Nucleotidylyl transferase"/>
    <property type="match status" value="1"/>
</dbReference>
<evidence type="ECO:0000259" key="6">
    <source>
        <dbReference type="Pfam" id="PF01747"/>
    </source>
</evidence>
<dbReference type="GO" id="GO:0005737">
    <property type="term" value="C:cytoplasm"/>
    <property type="evidence" value="ECO:0007669"/>
    <property type="project" value="TreeGrafter"/>
</dbReference>
<evidence type="ECO:0000259" key="7">
    <source>
        <dbReference type="Pfam" id="PF14306"/>
    </source>
</evidence>
<proteinExistence type="predicted"/>
<feature type="domain" description="APS kinase" evidence="5">
    <location>
        <begin position="341"/>
        <end position="488"/>
    </location>
</feature>
<dbReference type="PANTHER" id="PTHR42700:SF1">
    <property type="entry name" value="SULFATE ADENYLYLTRANSFERASE"/>
    <property type="match status" value="1"/>
</dbReference>
<dbReference type="GO" id="GO:0004020">
    <property type="term" value="F:adenylylsulfate kinase activity"/>
    <property type="evidence" value="ECO:0007669"/>
    <property type="project" value="InterPro"/>
</dbReference>
<keyword evidence="3" id="KW-0547">Nucleotide-binding</keyword>
<dbReference type="InterPro" id="IPR015947">
    <property type="entry name" value="PUA-like_sf"/>
</dbReference>
<feature type="domain" description="ATP-sulfurylase PUA-like" evidence="7">
    <location>
        <begin position="5"/>
        <end position="117"/>
    </location>
</feature>
<dbReference type="GO" id="GO:0005524">
    <property type="term" value="F:ATP binding"/>
    <property type="evidence" value="ECO:0007669"/>
    <property type="project" value="InterPro"/>
</dbReference>
<dbReference type="PANTHER" id="PTHR42700">
    <property type="entry name" value="SULFATE ADENYLYLTRANSFERASE"/>
    <property type="match status" value="1"/>
</dbReference>
<organism evidence="8">
    <name type="scientific">viral metagenome</name>
    <dbReference type="NCBI Taxonomy" id="1070528"/>
    <lineage>
        <taxon>unclassified sequences</taxon>
        <taxon>metagenomes</taxon>
        <taxon>organismal metagenomes</taxon>
    </lineage>
</organism>
<evidence type="ECO:0000313" key="8">
    <source>
        <dbReference type="EMBL" id="QHT79345.1"/>
    </source>
</evidence>
<feature type="domain" description="Sulphate adenylyltransferase catalytic" evidence="6">
    <location>
        <begin position="130"/>
        <end position="334"/>
    </location>
</feature>
<dbReference type="InterPro" id="IPR024951">
    <property type="entry name" value="Sulfurylase_cat_dom"/>
</dbReference>
<dbReference type="InterPro" id="IPR014729">
    <property type="entry name" value="Rossmann-like_a/b/a_fold"/>
</dbReference>
<evidence type="ECO:0000256" key="4">
    <source>
        <dbReference type="ARBA" id="ARBA00022840"/>
    </source>
</evidence>